<dbReference type="InterPro" id="IPR025708">
    <property type="entry name" value="HSP15"/>
</dbReference>
<comment type="caution">
    <text evidence="6">The sequence shown here is derived from an EMBL/GenBank/DDBJ whole genome shotgun (WGS) entry which is preliminary data.</text>
</comment>
<dbReference type="PROSITE" id="PS50889">
    <property type="entry name" value="S4"/>
    <property type="match status" value="1"/>
</dbReference>
<protein>
    <recommendedName>
        <fullName evidence="4">Heat shock protein 15</fullName>
    </recommendedName>
</protein>
<sequence length="130" mass="15254">MAVEAQNVSQRIDKWLWAARFFKTRPLAVGAINGGHVHVNDERVKPGRNVRPGDKIRLTKGFETWIVTVEALNEYRRPASEARLLYSESAHHQQQREAVIEERRLHGVNIKVHKPDKRQRRLIDQFKQSW</sequence>
<dbReference type="GO" id="GO:0043023">
    <property type="term" value="F:ribosomal large subunit binding"/>
    <property type="evidence" value="ECO:0007669"/>
    <property type="project" value="InterPro"/>
</dbReference>
<dbReference type="PIRSF" id="PIRSF016821">
    <property type="entry name" value="HSP15"/>
    <property type="match status" value="1"/>
</dbReference>
<dbReference type="GO" id="GO:0003727">
    <property type="term" value="F:single-stranded RNA binding"/>
    <property type="evidence" value="ECO:0007669"/>
    <property type="project" value="InterPro"/>
</dbReference>
<evidence type="ECO:0000256" key="4">
    <source>
        <dbReference type="PIRNR" id="PIRNR016821"/>
    </source>
</evidence>
<dbReference type="SMART" id="SM00363">
    <property type="entry name" value="S4"/>
    <property type="match status" value="1"/>
</dbReference>
<evidence type="ECO:0000313" key="6">
    <source>
        <dbReference type="EMBL" id="OQX03104.1"/>
    </source>
</evidence>
<comment type="similarity">
    <text evidence="1 4">Belongs to the HSP15 family.</text>
</comment>
<dbReference type="SUPFAM" id="SSF55174">
    <property type="entry name" value="Alpha-L RNA-binding motif"/>
    <property type="match status" value="1"/>
</dbReference>
<gene>
    <name evidence="6" type="ORF">BWK73_40570</name>
</gene>
<dbReference type="Pfam" id="PF01479">
    <property type="entry name" value="S4"/>
    <property type="match status" value="1"/>
</dbReference>
<dbReference type="InterPro" id="IPR036986">
    <property type="entry name" value="S4_RNA-bd_sf"/>
</dbReference>
<dbReference type="EMBL" id="MTEJ01000431">
    <property type="protein sequence ID" value="OQX03104.1"/>
    <property type="molecule type" value="Genomic_DNA"/>
</dbReference>
<feature type="domain" description="RNA-binding S4" evidence="5">
    <location>
        <begin position="10"/>
        <end position="76"/>
    </location>
</feature>
<reference evidence="6 7" key="1">
    <citation type="submission" date="2017-01" db="EMBL/GenBank/DDBJ databases">
        <title>Novel large sulfur bacteria in the metagenomes of groundwater-fed chemosynthetic microbial mats in the Lake Huron basin.</title>
        <authorList>
            <person name="Sharrar A.M."/>
            <person name="Flood B.E."/>
            <person name="Bailey J.V."/>
            <person name="Jones D.S."/>
            <person name="Biddanda B."/>
            <person name="Ruberg S.A."/>
            <person name="Marcus D.N."/>
            <person name="Dick G.J."/>
        </authorList>
    </citation>
    <scope>NUCLEOTIDE SEQUENCE [LARGE SCALE GENOMIC DNA]</scope>
    <source>
        <strain evidence="6">A8</strain>
    </source>
</reference>
<dbReference type="GO" id="GO:0003677">
    <property type="term" value="F:DNA binding"/>
    <property type="evidence" value="ECO:0007669"/>
    <property type="project" value="UniProtKB-KW"/>
</dbReference>
<keyword evidence="2 4" id="KW-0694">RNA-binding</keyword>
<evidence type="ECO:0000313" key="7">
    <source>
        <dbReference type="Proteomes" id="UP000192491"/>
    </source>
</evidence>
<dbReference type="CDD" id="cd00165">
    <property type="entry name" value="S4"/>
    <property type="match status" value="1"/>
</dbReference>
<evidence type="ECO:0000259" key="5">
    <source>
        <dbReference type="SMART" id="SM00363"/>
    </source>
</evidence>
<dbReference type="Gene3D" id="3.10.290.10">
    <property type="entry name" value="RNA-binding S4 domain"/>
    <property type="match status" value="1"/>
</dbReference>
<dbReference type="AlphaFoldDB" id="A0A1Y1QDK4"/>
<dbReference type="InterPro" id="IPR002942">
    <property type="entry name" value="S4_RNA-bd"/>
</dbReference>
<dbReference type="GO" id="GO:0034605">
    <property type="term" value="P:cellular response to heat"/>
    <property type="evidence" value="ECO:0007669"/>
    <property type="project" value="InterPro"/>
</dbReference>
<proteinExistence type="inferred from homology"/>
<evidence type="ECO:0000256" key="1">
    <source>
        <dbReference type="ARBA" id="ARBA00008396"/>
    </source>
</evidence>
<name>A0A1Y1QDK4_9GAMM</name>
<organism evidence="6 7">
    <name type="scientific">Thiothrix lacustris</name>
    <dbReference type="NCBI Taxonomy" id="525917"/>
    <lineage>
        <taxon>Bacteria</taxon>
        <taxon>Pseudomonadati</taxon>
        <taxon>Pseudomonadota</taxon>
        <taxon>Gammaproteobacteria</taxon>
        <taxon>Thiotrichales</taxon>
        <taxon>Thiotrichaceae</taxon>
        <taxon>Thiothrix</taxon>
    </lineage>
</organism>
<dbReference type="Proteomes" id="UP000192491">
    <property type="component" value="Unassembled WGS sequence"/>
</dbReference>
<evidence type="ECO:0000256" key="3">
    <source>
        <dbReference type="ARBA" id="ARBA00023125"/>
    </source>
</evidence>
<evidence type="ECO:0000256" key="2">
    <source>
        <dbReference type="ARBA" id="ARBA00022884"/>
    </source>
</evidence>
<accession>A0A1Y1QDK4</accession>
<keyword evidence="3 4" id="KW-0238">DNA-binding</keyword>